<evidence type="ECO:0000313" key="3">
    <source>
        <dbReference type="EMBL" id="CAA9421372.1"/>
    </source>
</evidence>
<accession>A0A6J4PTI9</accession>
<proteinExistence type="predicted"/>
<organism evidence="3">
    <name type="scientific">uncultured Rubrobacteraceae bacterium</name>
    <dbReference type="NCBI Taxonomy" id="349277"/>
    <lineage>
        <taxon>Bacteria</taxon>
        <taxon>Bacillati</taxon>
        <taxon>Actinomycetota</taxon>
        <taxon>Rubrobacteria</taxon>
        <taxon>Rubrobacterales</taxon>
        <taxon>Rubrobacteraceae</taxon>
        <taxon>environmental samples</taxon>
    </lineage>
</organism>
<protein>
    <submittedName>
        <fullName evidence="3">Uncharacterized protein</fullName>
    </submittedName>
</protein>
<feature type="transmembrane region" description="Helical" evidence="2">
    <location>
        <begin position="57"/>
        <end position="76"/>
    </location>
</feature>
<keyword evidence="2" id="KW-0472">Membrane</keyword>
<dbReference type="AlphaFoldDB" id="A0A6J4PTI9"/>
<evidence type="ECO:0000256" key="2">
    <source>
        <dbReference type="SAM" id="Phobius"/>
    </source>
</evidence>
<feature type="region of interest" description="Disordered" evidence="1">
    <location>
        <begin position="1"/>
        <end position="21"/>
    </location>
</feature>
<feature type="transmembrane region" description="Helical" evidence="2">
    <location>
        <begin position="24"/>
        <end position="45"/>
    </location>
</feature>
<keyword evidence="2" id="KW-1133">Transmembrane helix</keyword>
<evidence type="ECO:0000256" key="1">
    <source>
        <dbReference type="SAM" id="MobiDB-lite"/>
    </source>
</evidence>
<keyword evidence="2" id="KW-0812">Transmembrane</keyword>
<gene>
    <name evidence="3" type="ORF">AVDCRST_MAG78-1018</name>
</gene>
<feature type="compositionally biased region" description="Low complexity" evidence="1">
    <location>
        <begin position="10"/>
        <end position="21"/>
    </location>
</feature>
<reference evidence="3" key="1">
    <citation type="submission" date="2020-02" db="EMBL/GenBank/DDBJ databases">
        <authorList>
            <person name="Meier V. D."/>
        </authorList>
    </citation>
    <scope>NUCLEOTIDE SEQUENCE</scope>
    <source>
        <strain evidence="3">AVDCRST_MAG78</strain>
    </source>
</reference>
<dbReference type="EMBL" id="CADCVB010000080">
    <property type="protein sequence ID" value="CAA9421372.1"/>
    <property type="molecule type" value="Genomic_DNA"/>
</dbReference>
<name>A0A6J4PTI9_9ACTN</name>
<sequence>MTEPRDGAPRNTTRHTGSGTGRGAVLALTLLFVLAAVSVSAGLVVNTAWRHDLVDGLFALAFAVLSARAFLSWFLWRESDQQSIISYQQDREGRKPADETNR</sequence>